<dbReference type="GO" id="GO:0003676">
    <property type="term" value="F:nucleic acid binding"/>
    <property type="evidence" value="ECO:0007669"/>
    <property type="project" value="InterPro"/>
</dbReference>
<feature type="domain" description="Reverse transcriptase" evidence="2">
    <location>
        <begin position="364"/>
        <end position="514"/>
    </location>
</feature>
<dbReference type="EMBL" id="UZAU01000053">
    <property type="status" value="NOT_ANNOTATED_CDS"/>
    <property type="molecule type" value="Genomic_DNA"/>
</dbReference>
<evidence type="ECO:0000256" key="1">
    <source>
        <dbReference type="SAM" id="MobiDB-lite"/>
    </source>
</evidence>
<dbReference type="InterPro" id="IPR002156">
    <property type="entry name" value="RNaseH_domain"/>
</dbReference>
<proteinExistence type="predicted"/>
<evidence type="ECO:0000313" key="5">
    <source>
        <dbReference type="Proteomes" id="UP000596661"/>
    </source>
</evidence>
<dbReference type="PANTHER" id="PTHR46890:SF48">
    <property type="entry name" value="RNA-DIRECTED DNA POLYMERASE"/>
    <property type="match status" value="1"/>
</dbReference>
<dbReference type="Pfam" id="PF00078">
    <property type="entry name" value="RVT_1"/>
    <property type="match status" value="1"/>
</dbReference>
<feature type="domain" description="RNase H type-1" evidence="3">
    <location>
        <begin position="731"/>
        <end position="811"/>
    </location>
</feature>
<organism evidence="4 5">
    <name type="scientific">Cannabis sativa</name>
    <name type="common">Hemp</name>
    <name type="synonym">Marijuana</name>
    <dbReference type="NCBI Taxonomy" id="3483"/>
    <lineage>
        <taxon>Eukaryota</taxon>
        <taxon>Viridiplantae</taxon>
        <taxon>Streptophyta</taxon>
        <taxon>Embryophyta</taxon>
        <taxon>Tracheophyta</taxon>
        <taxon>Spermatophyta</taxon>
        <taxon>Magnoliopsida</taxon>
        <taxon>eudicotyledons</taxon>
        <taxon>Gunneridae</taxon>
        <taxon>Pentapetalae</taxon>
        <taxon>rosids</taxon>
        <taxon>fabids</taxon>
        <taxon>Rosales</taxon>
        <taxon>Cannabaceae</taxon>
        <taxon>Cannabis</taxon>
    </lineage>
</organism>
<name>A0A803NIX6_CANSA</name>
<dbReference type="AlphaFoldDB" id="A0A803NIX6"/>
<evidence type="ECO:0000259" key="2">
    <source>
        <dbReference type="Pfam" id="PF00078"/>
    </source>
</evidence>
<sequence length="828" mass="93391">MNPSSAYPSNTSDQPNNISPHPIASIFSSIICPINSSPIMTPTVLTSISKGKDPMYPECTRVSSETPPEPIRPRTRAVSINICGSKRSYTRQSSQVGSSVRSILKRARSTNSDFDVVPSIFDTDEQAGFNDKSSTNPPPSHAMINFQNPITKFDLHPLPFVGNRFTWKHDQTRERLHWGIVNKAWDNLFPMANIAHLPFYGSDHRAIKVECNPTPYLCKRANHLFFENHWLMDPDFFPLMRKSCMIVTSFPDICATFVDFYKNLFTTTEIDMESINTVLHGITHRITPDQFSFLNKNFDFSEVKLALFQLFGDKAPDPDGLNPLFYQKNWHILGSTFGHAVFDVLNKGASITSINETYLVLIPEKVMPPKLKTVLTTLISYNQGAFLNNRIIFDNILIANEVINAINGRKNGKVGWAALKLNMEKAFDKVYPTVSFKLCINNGISSPITPSRGIRQGDPLSPYLFLLVAEGLSDIVRSKEHANLFKGVSICRSAPSISHLLFANDNLLFTQLEKLMANFWWGSKGQNKSKIHWKSWHNLCKSKFFGDLGFSLLWGRNLLSKCLDWKIGDGKSIPSLSPNWLPDYGHPCYKDDSLPPENTISYFINDNGNWDLHKLNSFFDKDLVQSILSTPTNPSSKDCLIWGHDPSGILTIKSAYHLANSHHSSPSSSNRSSLKSWNIMKLNPKSFQISSFNKVAPLQTSLKTLSKLPLVFTSSVLMQLFRVTLISKPIFAEVEALLRALRWCTMVKFSIGLIISDCQLLIKKIGQRQHNFSALSDRVWQIISSLSHFPDASTCFIPRIHNTLEHNIAHRSLGTNEEVLWNNCVPFS</sequence>
<dbReference type="Proteomes" id="UP000596661">
    <property type="component" value="Chromosome 1"/>
</dbReference>
<evidence type="ECO:0000259" key="3">
    <source>
        <dbReference type="Pfam" id="PF13456"/>
    </source>
</evidence>
<dbReference type="PANTHER" id="PTHR46890">
    <property type="entry name" value="NON-LTR RETROLELEMENT REVERSE TRANSCRIPTASE-LIKE PROTEIN-RELATED"/>
    <property type="match status" value="1"/>
</dbReference>
<keyword evidence="5" id="KW-1185">Reference proteome</keyword>
<reference evidence="4" key="2">
    <citation type="submission" date="2021-03" db="UniProtKB">
        <authorList>
            <consortium name="EnsemblPlants"/>
        </authorList>
    </citation>
    <scope>IDENTIFICATION</scope>
</reference>
<evidence type="ECO:0008006" key="6">
    <source>
        <dbReference type="Google" id="ProtNLM"/>
    </source>
</evidence>
<dbReference type="InterPro" id="IPR052343">
    <property type="entry name" value="Retrotransposon-Effector_Assoc"/>
</dbReference>
<dbReference type="Pfam" id="PF13456">
    <property type="entry name" value="RVT_3"/>
    <property type="match status" value="1"/>
</dbReference>
<dbReference type="EnsemblPlants" id="evm.model.01.1897">
    <property type="protein sequence ID" value="cds.evm.model.01.1897"/>
    <property type="gene ID" value="evm.TU.01.1897"/>
</dbReference>
<accession>A0A803NIX6</accession>
<dbReference type="Gramene" id="evm.model.01.1897">
    <property type="protein sequence ID" value="cds.evm.model.01.1897"/>
    <property type="gene ID" value="evm.TU.01.1897"/>
</dbReference>
<feature type="region of interest" description="Disordered" evidence="1">
    <location>
        <begin position="1"/>
        <end position="20"/>
    </location>
</feature>
<evidence type="ECO:0000313" key="4">
    <source>
        <dbReference type="EnsemblPlants" id="cds.evm.model.01.1897"/>
    </source>
</evidence>
<dbReference type="InterPro" id="IPR000477">
    <property type="entry name" value="RT_dom"/>
</dbReference>
<dbReference type="GO" id="GO:0004523">
    <property type="term" value="F:RNA-DNA hybrid ribonuclease activity"/>
    <property type="evidence" value="ECO:0007669"/>
    <property type="project" value="InterPro"/>
</dbReference>
<protein>
    <recommendedName>
        <fullName evidence="6">Reverse transcriptase domain-containing protein</fullName>
    </recommendedName>
</protein>
<reference evidence="4" key="1">
    <citation type="submission" date="2018-11" db="EMBL/GenBank/DDBJ databases">
        <authorList>
            <person name="Grassa J C."/>
        </authorList>
    </citation>
    <scope>NUCLEOTIDE SEQUENCE [LARGE SCALE GENOMIC DNA]</scope>
</reference>
<feature type="compositionally biased region" description="Polar residues" evidence="1">
    <location>
        <begin position="1"/>
        <end position="19"/>
    </location>
</feature>